<gene>
    <name evidence="15" type="ORF">GGQ59_000194</name>
</gene>
<keyword evidence="16" id="KW-1185">Reference proteome</keyword>
<evidence type="ECO:0000256" key="8">
    <source>
        <dbReference type="ARBA" id="ARBA00022777"/>
    </source>
</evidence>
<dbReference type="SUPFAM" id="SSF55785">
    <property type="entry name" value="PYP-like sensor domain (PAS domain)"/>
    <property type="match status" value="1"/>
</dbReference>
<dbReference type="InterPro" id="IPR036890">
    <property type="entry name" value="HATPase_C_sf"/>
</dbReference>
<evidence type="ECO:0000256" key="12">
    <source>
        <dbReference type="PROSITE-ProRule" id="PRU00169"/>
    </source>
</evidence>
<dbReference type="SMART" id="SM00911">
    <property type="entry name" value="HWE_HK"/>
    <property type="match status" value="1"/>
</dbReference>
<dbReference type="Gene3D" id="3.30.450.40">
    <property type="match status" value="1"/>
</dbReference>
<evidence type="ECO:0000256" key="5">
    <source>
        <dbReference type="ARBA" id="ARBA00022606"/>
    </source>
</evidence>
<dbReference type="Pfam" id="PF00360">
    <property type="entry name" value="PHY"/>
    <property type="match status" value="1"/>
</dbReference>
<dbReference type="InterPro" id="IPR043150">
    <property type="entry name" value="Phytochrome_PHY_sf"/>
</dbReference>
<evidence type="ECO:0000259" key="14">
    <source>
        <dbReference type="PROSITE" id="PS50110"/>
    </source>
</evidence>
<keyword evidence="5" id="KW-0716">Sensory transduction</keyword>
<dbReference type="Gene3D" id="3.30.450.20">
    <property type="entry name" value="PAS domain"/>
    <property type="match status" value="1"/>
</dbReference>
<evidence type="ECO:0000256" key="4">
    <source>
        <dbReference type="ARBA" id="ARBA00022553"/>
    </source>
</evidence>
<dbReference type="Gene3D" id="3.40.50.2300">
    <property type="match status" value="1"/>
</dbReference>
<dbReference type="InterPro" id="IPR013654">
    <property type="entry name" value="PAS_2"/>
</dbReference>
<keyword evidence="7" id="KW-0547">Nucleotide-binding</keyword>
<dbReference type="InterPro" id="IPR035965">
    <property type="entry name" value="PAS-like_dom_sf"/>
</dbReference>
<evidence type="ECO:0000256" key="6">
    <source>
        <dbReference type="ARBA" id="ARBA00022679"/>
    </source>
</evidence>
<dbReference type="InterPro" id="IPR009219">
    <property type="entry name" value="Bactrphtchr_CheY"/>
</dbReference>
<evidence type="ECO:0000313" key="16">
    <source>
        <dbReference type="Proteomes" id="UP000563524"/>
    </source>
</evidence>
<feature type="domain" description="Response regulatory" evidence="14">
    <location>
        <begin position="741"/>
        <end position="851"/>
    </location>
</feature>
<dbReference type="PRINTS" id="PR01033">
    <property type="entry name" value="PHYTOCHROME"/>
</dbReference>
<feature type="domain" description="Phytochrome chromophore attachment site" evidence="13">
    <location>
        <begin position="153"/>
        <end position="310"/>
    </location>
</feature>
<feature type="modified residue" description="4-aspartylphosphate" evidence="12">
    <location>
        <position position="791"/>
    </location>
</feature>
<keyword evidence="4 12" id="KW-0597">Phosphoprotein</keyword>
<evidence type="ECO:0000256" key="7">
    <source>
        <dbReference type="ARBA" id="ARBA00022741"/>
    </source>
</evidence>
<evidence type="ECO:0000256" key="11">
    <source>
        <dbReference type="ARBA" id="ARBA00023170"/>
    </source>
</evidence>
<dbReference type="InterPro" id="IPR003018">
    <property type="entry name" value="GAF"/>
</dbReference>
<dbReference type="GO" id="GO:0006355">
    <property type="term" value="P:regulation of DNA-templated transcription"/>
    <property type="evidence" value="ECO:0007669"/>
    <property type="project" value="InterPro"/>
</dbReference>
<evidence type="ECO:0000256" key="10">
    <source>
        <dbReference type="ARBA" id="ARBA00022991"/>
    </source>
</evidence>
<dbReference type="EMBL" id="JACHOB010000001">
    <property type="protein sequence ID" value="MBB4657694.1"/>
    <property type="molecule type" value="Genomic_DNA"/>
</dbReference>
<dbReference type="SUPFAM" id="SSF52172">
    <property type="entry name" value="CheY-like"/>
    <property type="match status" value="1"/>
</dbReference>
<comment type="catalytic activity">
    <reaction evidence="1">
        <text>ATP + protein L-histidine = ADP + protein N-phospho-L-histidine.</text>
        <dbReference type="EC" id="2.7.13.3"/>
    </reaction>
</comment>
<dbReference type="SMART" id="SM00448">
    <property type="entry name" value="REC"/>
    <property type="match status" value="1"/>
</dbReference>
<dbReference type="SUPFAM" id="SSF55781">
    <property type="entry name" value="GAF domain-like"/>
    <property type="match status" value="2"/>
</dbReference>
<dbReference type="Proteomes" id="UP000563524">
    <property type="component" value="Unassembled WGS sequence"/>
</dbReference>
<dbReference type="InterPro" id="IPR011006">
    <property type="entry name" value="CheY-like_superfamily"/>
</dbReference>
<dbReference type="EC" id="2.7.13.3" evidence="2"/>
<dbReference type="PANTHER" id="PTHR41523:SF8">
    <property type="entry name" value="ETHYLENE RESPONSE SENSOR PROTEIN"/>
    <property type="match status" value="1"/>
</dbReference>
<dbReference type="InterPro" id="IPR001294">
    <property type="entry name" value="Phytochrome"/>
</dbReference>
<dbReference type="SMART" id="SM00065">
    <property type="entry name" value="GAF"/>
    <property type="match status" value="1"/>
</dbReference>
<dbReference type="InterPro" id="IPR001789">
    <property type="entry name" value="Sig_transdc_resp-reg_receiver"/>
</dbReference>
<dbReference type="InterPro" id="IPR029016">
    <property type="entry name" value="GAF-like_dom_sf"/>
</dbReference>
<dbReference type="GO" id="GO:0004673">
    <property type="term" value="F:protein histidine kinase activity"/>
    <property type="evidence" value="ECO:0007669"/>
    <property type="project" value="UniProtKB-EC"/>
</dbReference>
<dbReference type="SUPFAM" id="SSF55874">
    <property type="entry name" value="ATPase domain of HSP90 chaperone/DNA topoisomerase II/histidine kinase"/>
    <property type="match status" value="1"/>
</dbReference>
<dbReference type="PROSITE" id="PS50110">
    <property type="entry name" value="RESPONSE_REGULATORY"/>
    <property type="match status" value="1"/>
</dbReference>
<evidence type="ECO:0000256" key="1">
    <source>
        <dbReference type="ARBA" id="ARBA00000085"/>
    </source>
</evidence>
<keyword evidence="3" id="KW-0600">Photoreceptor protein</keyword>
<accession>A0A840I0B8</accession>
<evidence type="ECO:0000256" key="2">
    <source>
        <dbReference type="ARBA" id="ARBA00012438"/>
    </source>
</evidence>
<comment type="caution">
    <text evidence="15">The sequence shown here is derived from an EMBL/GenBank/DDBJ whole genome shotgun (WGS) entry which is preliminary data.</text>
</comment>
<name>A0A840I0B8_9PROT</name>
<dbReference type="GO" id="GO:0009584">
    <property type="term" value="P:detection of visible light"/>
    <property type="evidence" value="ECO:0007669"/>
    <property type="project" value="InterPro"/>
</dbReference>
<dbReference type="InterPro" id="IPR011102">
    <property type="entry name" value="Sig_transdc_His_kinase_HWE"/>
</dbReference>
<dbReference type="RefSeq" id="WP_183815001.1">
    <property type="nucleotide sequence ID" value="NZ_JACHOB010000001.1"/>
</dbReference>
<keyword evidence="11" id="KW-0675">Receptor</keyword>
<dbReference type="PROSITE" id="PS50046">
    <property type="entry name" value="PHYTOCHROME_2"/>
    <property type="match status" value="1"/>
</dbReference>
<evidence type="ECO:0000256" key="9">
    <source>
        <dbReference type="ARBA" id="ARBA00022840"/>
    </source>
</evidence>
<dbReference type="PANTHER" id="PTHR41523">
    <property type="entry name" value="TWO-COMPONENT SYSTEM SENSOR PROTEIN"/>
    <property type="match status" value="1"/>
</dbReference>
<evidence type="ECO:0000313" key="15">
    <source>
        <dbReference type="EMBL" id="MBB4657694.1"/>
    </source>
</evidence>
<evidence type="ECO:0000259" key="13">
    <source>
        <dbReference type="PROSITE" id="PS50046"/>
    </source>
</evidence>
<keyword evidence="9" id="KW-0067">ATP-binding</keyword>
<dbReference type="GO" id="GO:0000160">
    <property type="term" value="P:phosphorelay signal transduction system"/>
    <property type="evidence" value="ECO:0007669"/>
    <property type="project" value="InterPro"/>
</dbReference>
<dbReference type="InterPro" id="IPR013515">
    <property type="entry name" value="Phytochrome_cen-reg"/>
</dbReference>
<dbReference type="GO" id="GO:0005524">
    <property type="term" value="F:ATP binding"/>
    <property type="evidence" value="ECO:0007669"/>
    <property type="project" value="UniProtKB-KW"/>
</dbReference>
<reference evidence="15 16" key="1">
    <citation type="submission" date="2020-08" db="EMBL/GenBank/DDBJ databases">
        <title>Genomic Encyclopedia of Type Strains, Phase IV (KMG-IV): sequencing the most valuable type-strain genomes for metagenomic binning, comparative biology and taxonomic classification.</title>
        <authorList>
            <person name="Goeker M."/>
        </authorList>
    </citation>
    <scope>NUCLEOTIDE SEQUENCE [LARGE SCALE GENOMIC DNA]</scope>
    <source>
        <strain evidence="15 16">DSM 102850</strain>
    </source>
</reference>
<dbReference type="PIRSF" id="PIRSF036397">
    <property type="entry name" value="Bactrphtchrm_rec"/>
    <property type="match status" value="1"/>
</dbReference>
<keyword evidence="10" id="KW-0157">Chromophore</keyword>
<keyword evidence="6" id="KW-0808">Transferase</keyword>
<sequence length="854" mass="93992">MNDPRRQSRQQSQRPEAADLTTCDREPIHIIGGIQPFGALIAFSSDWIVGSASANVSEFLGVPHEDLVGSRLSDWILPNAASALRRRLNQLSFADAVERIFDIELVADRRFDVALHVSGNSFVLEVEHRQREQADHDASHVRPLIDRVTRASSLKEIYEIGAKQVRALTGFDRVMVYKFSPDGSGEVVAEARSSHLEPYLNLRYPASDIPKQARALYERNLLRIISDVAEEPVPIEPYLSPEGEPLDLSMSTLRASSPIHCEYLTNMGVHASMSISILRRGELWGLFACHHYAPRVVPYPTRTLCELFGQFYSYVLEQREGDEARMLADRASLAHRNLSVLLADSRDIAENFDVFAESLGEVIAFDGVALFLDGKIQRSGQTPEPDHLRSLAKFLNRAGASRIYASDHLAGTMPEAEAFVDRAAGVLAIPISRTPRDYLVLFRQEVARTVTWAGRPDKAVTHGPNGVRLTPRKSFEAWKETVSAHSLPWTDAEVAIAETLRVTMIEVILRLTDEAAQERAAAHERQELLIAELNHRVRNILNLIRGLVGQSRSDEQSIDDFVAVVGGRIQALARAHDQITQEQWQPGSLWELIETEAQAYSGEKHARVRVEGDDVLITPTAHTVLALVVHELLTNAMKYGALSDSAGSVAVRTVIEENGDLCLEWREQGGPAVQVPKRRGFGSTIIERSIPFELKGTAELHYELGGIKGRFCIPSHFVAGHAAPRTAKKAPAGPRGGVHGRVLIVEDNMIIGLDAEMMLQAMGAEDVVMASRATDALSELASAAFDFALLDVNLGQETSEPVAERLAALSVPFVFATGYGEVEQLTGRFDAPVVLKPFAEDALRNAFAKVAAKS</sequence>
<organism evidence="15 16">
    <name type="scientific">Parvularcula dongshanensis</name>
    <dbReference type="NCBI Taxonomy" id="1173995"/>
    <lineage>
        <taxon>Bacteria</taxon>
        <taxon>Pseudomonadati</taxon>
        <taxon>Pseudomonadota</taxon>
        <taxon>Alphaproteobacteria</taxon>
        <taxon>Parvularculales</taxon>
        <taxon>Parvularculaceae</taxon>
        <taxon>Parvularcula</taxon>
    </lineage>
</organism>
<dbReference type="AlphaFoldDB" id="A0A840I0B8"/>
<dbReference type="GO" id="GO:0009881">
    <property type="term" value="F:photoreceptor activity"/>
    <property type="evidence" value="ECO:0007669"/>
    <property type="project" value="UniProtKB-KW"/>
</dbReference>
<dbReference type="Pfam" id="PF08446">
    <property type="entry name" value="PAS_2"/>
    <property type="match status" value="1"/>
</dbReference>
<dbReference type="Gene3D" id="3.30.565.10">
    <property type="entry name" value="Histidine kinase-like ATPase, C-terminal domain"/>
    <property type="match status" value="1"/>
</dbReference>
<keyword evidence="8 15" id="KW-0418">Kinase</keyword>
<dbReference type="InterPro" id="IPR016132">
    <property type="entry name" value="Phyto_chromo_attachment"/>
</dbReference>
<dbReference type="Pfam" id="PF01590">
    <property type="entry name" value="GAF"/>
    <property type="match status" value="1"/>
</dbReference>
<evidence type="ECO:0000256" key="3">
    <source>
        <dbReference type="ARBA" id="ARBA00022543"/>
    </source>
</evidence>
<proteinExistence type="predicted"/>
<dbReference type="Pfam" id="PF07536">
    <property type="entry name" value="HWE_HK"/>
    <property type="match status" value="1"/>
</dbReference>
<protein>
    <recommendedName>
        <fullName evidence="2">histidine kinase</fullName>
        <ecNumber evidence="2">2.7.13.3</ecNumber>
    </recommendedName>
</protein>
<dbReference type="Gene3D" id="3.30.450.270">
    <property type="match status" value="1"/>
</dbReference>